<dbReference type="Proteomes" id="UP001642360">
    <property type="component" value="Unassembled WGS sequence"/>
</dbReference>
<gene>
    <name evidence="3" type="ORF">ILEXP_LOCUS45015</name>
</gene>
<dbReference type="InterPro" id="IPR036852">
    <property type="entry name" value="Peptidase_S8/S53_dom_sf"/>
</dbReference>
<dbReference type="InterPro" id="IPR045051">
    <property type="entry name" value="SBT"/>
</dbReference>
<dbReference type="SUPFAM" id="SSF52743">
    <property type="entry name" value="Subtilisin-like"/>
    <property type="match status" value="1"/>
</dbReference>
<keyword evidence="4" id="KW-1185">Reference proteome</keyword>
<reference evidence="3 4" key="1">
    <citation type="submission" date="2024-02" db="EMBL/GenBank/DDBJ databases">
        <authorList>
            <person name="Vignale AGUSTIN F."/>
            <person name="Sosa J E."/>
            <person name="Modenutti C."/>
        </authorList>
    </citation>
    <scope>NUCLEOTIDE SEQUENCE [LARGE SCALE GENOMIC DNA]</scope>
</reference>
<proteinExistence type="inferred from homology"/>
<accession>A0ABC8U4H4</accession>
<keyword evidence="2" id="KW-0732">Signal</keyword>
<organism evidence="3 4">
    <name type="scientific">Ilex paraguariensis</name>
    <name type="common">yerba mate</name>
    <dbReference type="NCBI Taxonomy" id="185542"/>
    <lineage>
        <taxon>Eukaryota</taxon>
        <taxon>Viridiplantae</taxon>
        <taxon>Streptophyta</taxon>
        <taxon>Embryophyta</taxon>
        <taxon>Tracheophyta</taxon>
        <taxon>Spermatophyta</taxon>
        <taxon>Magnoliopsida</taxon>
        <taxon>eudicotyledons</taxon>
        <taxon>Gunneridae</taxon>
        <taxon>Pentapetalae</taxon>
        <taxon>asterids</taxon>
        <taxon>campanulids</taxon>
        <taxon>Aquifoliales</taxon>
        <taxon>Aquifoliaceae</taxon>
        <taxon>Ilex</taxon>
    </lineage>
</organism>
<evidence type="ECO:0000256" key="2">
    <source>
        <dbReference type="ARBA" id="ARBA00022729"/>
    </source>
</evidence>
<dbReference type="AlphaFoldDB" id="A0ABC8U4H4"/>
<name>A0ABC8U4H4_9AQUA</name>
<comment type="caution">
    <text evidence="3">The sequence shown here is derived from an EMBL/GenBank/DDBJ whole genome shotgun (WGS) entry which is preliminary data.</text>
</comment>
<evidence type="ECO:0000256" key="1">
    <source>
        <dbReference type="ARBA" id="ARBA00011073"/>
    </source>
</evidence>
<dbReference type="Gene3D" id="3.40.50.200">
    <property type="entry name" value="Peptidase S8/S53 domain"/>
    <property type="match status" value="1"/>
</dbReference>
<evidence type="ECO:0000313" key="3">
    <source>
        <dbReference type="EMBL" id="CAK9175214.1"/>
    </source>
</evidence>
<protein>
    <submittedName>
        <fullName evidence="3">Uncharacterized protein</fullName>
    </submittedName>
</protein>
<dbReference type="PANTHER" id="PTHR10795">
    <property type="entry name" value="PROPROTEIN CONVERTASE SUBTILISIN/KEXIN"/>
    <property type="match status" value="1"/>
</dbReference>
<dbReference type="Gene3D" id="3.50.30.30">
    <property type="match status" value="1"/>
</dbReference>
<sequence length="106" mass="11427">MENAVGDDVCSTAFVASGGAFVAVERGIVVACSAGNQWPEPCSVVNTAPWKTNVGARSIERTIPVQVLLGNGSQWCWIYQTEHMFKLSFSFIYQQIASFAPSVPPT</sequence>
<evidence type="ECO:0000313" key="4">
    <source>
        <dbReference type="Proteomes" id="UP001642360"/>
    </source>
</evidence>
<comment type="similarity">
    <text evidence="1">Belongs to the peptidase S8 family.</text>
</comment>
<dbReference type="EMBL" id="CAUOFW020006559">
    <property type="protein sequence ID" value="CAK9175214.1"/>
    <property type="molecule type" value="Genomic_DNA"/>
</dbReference>